<feature type="domain" description="Peptidase S9 prolyl oligopeptidase catalytic" evidence="3">
    <location>
        <begin position="456"/>
        <end position="662"/>
    </location>
</feature>
<dbReference type="PANTHER" id="PTHR42776:SF27">
    <property type="entry name" value="DIPEPTIDYL PEPTIDASE FAMILY MEMBER 6"/>
    <property type="match status" value="1"/>
</dbReference>
<name>W0AMG0_9SPHN</name>
<dbReference type="InterPro" id="IPR001375">
    <property type="entry name" value="Peptidase_S9_cat"/>
</dbReference>
<keyword evidence="1" id="KW-0378">Hydrolase</keyword>
<dbReference type="Gene3D" id="3.40.50.1820">
    <property type="entry name" value="alpha/beta hydrolase"/>
    <property type="match status" value="1"/>
</dbReference>
<keyword evidence="2" id="KW-0732">Signal</keyword>
<dbReference type="EMBL" id="CP006644">
    <property type="protein sequence ID" value="AHE57488.1"/>
    <property type="molecule type" value="Genomic_DNA"/>
</dbReference>
<evidence type="ECO:0000259" key="3">
    <source>
        <dbReference type="Pfam" id="PF00326"/>
    </source>
</evidence>
<dbReference type="InterPro" id="IPR029058">
    <property type="entry name" value="AB_hydrolase_fold"/>
</dbReference>
<dbReference type="SUPFAM" id="SSF53474">
    <property type="entry name" value="alpha/beta-Hydrolases"/>
    <property type="match status" value="1"/>
</dbReference>
<proteinExistence type="predicted"/>
<dbReference type="eggNOG" id="COG1506">
    <property type="taxonomic scope" value="Bacteria"/>
</dbReference>
<feature type="chain" id="PRO_5004785561" description="Peptidase S9 prolyl oligopeptidase catalytic domain-containing protein" evidence="2">
    <location>
        <begin position="23"/>
        <end position="666"/>
    </location>
</feature>
<dbReference type="PANTHER" id="PTHR42776">
    <property type="entry name" value="SERINE PEPTIDASE S9 FAMILY MEMBER"/>
    <property type="match status" value="1"/>
</dbReference>
<dbReference type="RefSeq" id="WP_025295562.1">
    <property type="nucleotide sequence ID" value="NZ_CP006644.1"/>
</dbReference>
<dbReference type="SUPFAM" id="SSF82171">
    <property type="entry name" value="DPP6 N-terminal domain-like"/>
    <property type="match status" value="1"/>
</dbReference>
<dbReference type="Proteomes" id="UP000018851">
    <property type="component" value="Chromosome"/>
</dbReference>
<evidence type="ECO:0000313" key="5">
    <source>
        <dbReference type="Proteomes" id="UP000018851"/>
    </source>
</evidence>
<protein>
    <recommendedName>
        <fullName evidence="3">Peptidase S9 prolyl oligopeptidase catalytic domain-containing protein</fullName>
    </recommendedName>
</protein>
<dbReference type="HOGENOM" id="CLU_008615_3_1_5"/>
<evidence type="ECO:0000256" key="2">
    <source>
        <dbReference type="SAM" id="SignalP"/>
    </source>
</evidence>
<dbReference type="GO" id="GO:0006508">
    <property type="term" value="P:proteolysis"/>
    <property type="evidence" value="ECO:0007669"/>
    <property type="project" value="InterPro"/>
</dbReference>
<sequence>MRSIGLSIIAAVAIAAGTPLWAQVAAPAAIDAAAGFGAREFVDQVSMSPDGRLVAFIQPFSGQGSVVQVSDVSGPGTPTARVILTASGDPERIRWCRWASNTRLLCNYYGIVPHPNGSLGYISRTIALDADGGRMKQLRQRRGSGEALGYTASGGTVVDWNPGKDGHVLMAQDYVPEVSTGTRLAQTYEGVGVDDLDSVTLRAINVESPRADASRYISDGFGNVRIISTRGKTDVGYAKTEMRWLFRKPGSRAWEPMPAVEGETFVPEAVDPKLNVAYGFVRRNGRLAAYTLALDGSGKAVLLQEHASVDVDDFIRIGRSRRVIGVSFATDRREARYFDPALEALVKSLSKALPKLPLVRIIDSSQDESKLLLWAGSDTDPGRYYRFDRTTRSLNELLLARPELERQPLAEMVAIRYPAADGTMIPGYLSLPPSGPRKGLPAIVMPHGGPGARDEWGFDWLAQFFTSQGYAVLQPNFRGSAGYGDQWFADNGFKSWRIAIGDIDDAGRWLEREGIAAPGKLAVFGWSYGGYAALQSAVTEPGLFKAVVAVAPVTDLQKLKDEHYNWSDFLVVSAFVGTGPHIQDGSPARHAERISVPVLLVHGTYDQNVGFSHSTLMDSRLKAAGKSSTLLTYRGLDHYLDDSVARTEMLRKSAAFIGAALGVEKR</sequence>
<dbReference type="OrthoDB" id="128799at2"/>
<accession>W0AMG0</accession>
<evidence type="ECO:0000256" key="1">
    <source>
        <dbReference type="ARBA" id="ARBA00022801"/>
    </source>
</evidence>
<keyword evidence="5" id="KW-1185">Reference proteome</keyword>
<dbReference type="AlphaFoldDB" id="W0AMG0"/>
<feature type="signal peptide" evidence="2">
    <location>
        <begin position="1"/>
        <end position="22"/>
    </location>
</feature>
<gene>
    <name evidence="4" type="ORF">NX02_29625</name>
</gene>
<dbReference type="KEGG" id="ssan:NX02_29625"/>
<dbReference type="GO" id="GO:0004252">
    <property type="term" value="F:serine-type endopeptidase activity"/>
    <property type="evidence" value="ECO:0007669"/>
    <property type="project" value="TreeGrafter"/>
</dbReference>
<dbReference type="Pfam" id="PF00326">
    <property type="entry name" value="Peptidase_S9"/>
    <property type="match status" value="1"/>
</dbReference>
<dbReference type="PATRIC" id="fig|1123269.5.peg.5806"/>
<dbReference type="STRING" id="1123269.NX02_29625"/>
<evidence type="ECO:0000313" key="4">
    <source>
        <dbReference type="EMBL" id="AHE57488.1"/>
    </source>
</evidence>
<organism evidence="4 5">
    <name type="scientific">Sphingomonas sanxanigenens DSM 19645 = NX02</name>
    <dbReference type="NCBI Taxonomy" id="1123269"/>
    <lineage>
        <taxon>Bacteria</taxon>
        <taxon>Pseudomonadati</taxon>
        <taxon>Pseudomonadota</taxon>
        <taxon>Alphaproteobacteria</taxon>
        <taxon>Sphingomonadales</taxon>
        <taxon>Sphingomonadaceae</taxon>
        <taxon>Sphingomonas</taxon>
    </lineage>
</organism>
<reference evidence="4 5" key="1">
    <citation type="submission" date="2013-07" db="EMBL/GenBank/DDBJ databases">
        <title>Completed genome of Sphingomonas sanxanigenens NX02.</title>
        <authorList>
            <person name="Ma T."/>
            <person name="Huang H."/>
            <person name="Wu M."/>
            <person name="Li X."/>
            <person name="Li G."/>
        </authorList>
    </citation>
    <scope>NUCLEOTIDE SEQUENCE [LARGE SCALE GENOMIC DNA]</scope>
    <source>
        <strain evidence="4 5">NX02</strain>
    </source>
</reference>